<dbReference type="EMBL" id="CDMC01000001">
    <property type="protein sequence ID" value="CEL01667.1"/>
    <property type="molecule type" value="Genomic_DNA"/>
</dbReference>
<protein>
    <submittedName>
        <fullName evidence="1">Uncharacterized protein</fullName>
    </submittedName>
</protein>
<dbReference type="AlphaFoldDB" id="A0A0U5FQX2"/>
<keyword evidence="2" id="KW-1185">Reference proteome</keyword>
<reference evidence="2" key="1">
    <citation type="journal article" date="2016" name="Genome Announc.">
        <title>Draft genome sequences of fungus Aspergillus calidoustus.</title>
        <authorList>
            <person name="Horn F."/>
            <person name="Linde J."/>
            <person name="Mattern D.J."/>
            <person name="Walther G."/>
            <person name="Guthke R."/>
            <person name="Scherlach K."/>
            <person name="Martin K."/>
            <person name="Brakhage A.A."/>
            <person name="Petzke L."/>
            <person name="Valiante V."/>
        </authorList>
    </citation>
    <scope>NUCLEOTIDE SEQUENCE [LARGE SCALE GENOMIC DNA]</scope>
    <source>
        <strain evidence="2">SF006504</strain>
    </source>
</reference>
<name>A0A0U5FQX2_ASPCI</name>
<sequence>MRSNKPFGRGYSTIMDPWTIVQSFPNRSTWQMIRKRGVAPKTLEICLVISRQLRRAYDSEPTHVNRQSRFIRSSEPQGMHLQARLRAEQENSYPTRDQRLWMGLLTLQGIIDYKPSFQPSIPTDYSIRIVAGYPGMFESVGTVSPAPGCM</sequence>
<organism evidence="1 2">
    <name type="scientific">Aspergillus calidoustus</name>
    <dbReference type="NCBI Taxonomy" id="454130"/>
    <lineage>
        <taxon>Eukaryota</taxon>
        <taxon>Fungi</taxon>
        <taxon>Dikarya</taxon>
        <taxon>Ascomycota</taxon>
        <taxon>Pezizomycotina</taxon>
        <taxon>Eurotiomycetes</taxon>
        <taxon>Eurotiomycetidae</taxon>
        <taxon>Eurotiales</taxon>
        <taxon>Aspergillaceae</taxon>
        <taxon>Aspergillus</taxon>
        <taxon>Aspergillus subgen. Nidulantes</taxon>
    </lineage>
</organism>
<evidence type="ECO:0000313" key="1">
    <source>
        <dbReference type="EMBL" id="CEL01667.1"/>
    </source>
</evidence>
<proteinExistence type="predicted"/>
<dbReference type="Proteomes" id="UP000054771">
    <property type="component" value="Unassembled WGS sequence"/>
</dbReference>
<gene>
    <name evidence="1" type="ORF">ASPCAL01247</name>
</gene>
<evidence type="ECO:0000313" key="2">
    <source>
        <dbReference type="Proteomes" id="UP000054771"/>
    </source>
</evidence>
<accession>A0A0U5FQX2</accession>